<dbReference type="GO" id="GO:0022857">
    <property type="term" value="F:transmembrane transporter activity"/>
    <property type="evidence" value="ECO:0007669"/>
    <property type="project" value="InterPro"/>
</dbReference>
<organism evidence="8 9">
    <name type="scientific">Pedobacter cryoconitis</name>
    <dbReference type="NCBI Taxonomy" id="188932"/>
    <lineage>
        <taxon>Bacteria</taxon>
        <taxon>Pseudomonadati</taxon>
        <taxon>Bacteroidota</taxon>
        <taxon>Sphingobacteriia</taxon>
        <taxon>Sphingobacteriales</taxon>
        <taxon>Sphingobacteriaceae</taxon>
        <taxon>Pedobacter</taxon>
    </lineage>
</organism>
<protein>
    <submittedName>
        <fullName evidence="8">Putative MFS family arabinose efflux permease</fullName>
    </submittedName>
</protein>
<dbReference type="PANTHER" id="PTHR43124:SF3">
    <property type="entry name" value="CHLORAMPHENICOL EFFLUX PUMP RV0191"/>
    <property type="match status" value="1"/>
</dbReference>
<dbReference type="CDD" id="cd17324">
    <property type="entry name" value="MFS_NepI_like"/>
    <property type="match status" value="1"/>
</dbReference>
<dbReference type="PANTHER" id="PTHR43124">
    <property type="entry name" value="PURINE EFFLUX PUMP PBUE"/>
    <property type="match status" value="1"/>
</dbReference>
<evidence type="ECO:0000256" key="4">
    <source>
        <dbReference type="ARBA" id="ARBA00022989"/>
    </source>
</evidence>
<evidence type="ECO:0000256" key="2">
    <source>
        <dbReference type="ARBA" id="ARBA00022475"/>
    </source>
</evidence>
<dbReference type="Proteomes" id="UP000537718">
    <property type="component" value="Unassembled WGS sequence"/>
</dbReference>
<evidence type="ECO:0000313" key="9">
    <source>
        <dbReference type="Proteomes" id="UP000537718"/>
    </source>
</evidence>
<dbReference type="PROSITE" id="PS50850">
    <property type="entry name" value="MFS"/>
    <property type="match status" value="1"/>
</dbReference>
<dbReference type="EMBL" id="JACHCF010000006">
    <property type="protein sequence ID" value="MBB5621922.1"/>
    <property type="molecule type" value="Genomic_DNA"/>
</dbReference>
<feature type="transmembrane region" description="Helical" evidence="6">
    <location>
        <begin position="242"/>
        <end position="260"/>
    </location>
</feature>
<feature type="transmembrane region" description="Helical" evidence="6">
    <location>
        <begin position="204"/>
        <end position="227"/>
    </location>
</feature>
<name>A0A7W9DK68_9SPHI</name>
<feature type="transmembrane region" description="Helical" evidence="6">
    <location>
        <begin position="165"/>
        <end position="183"/>
    </location>
</feature>
<keyword evidence="3 6" id="KW-0812">Transmembrane</keyword>
<feature type="transmembrane region" description="Helical" evidence="6">
    <location>
        <begin position="12"/>
        <end position="35"/>
    </location>
</feature>
<feature type="domain" description="Major facilitator superfamily (MFS) profile" evidence="7">
    <location>
        <begin position="1"/>
        <end position="386"/>
    </location>
</feature>
<feature type="transmembrane region" description="Helical" evidence="6">
    <location>
        <begin position="267"/>
        <end position="286"/>
    </location>
</feature>
<evidence type="ECO:0000256" key="6">
    <source>
        <dbReference type="SAM" id="Phobius"/>
    </source>
</evidence>
<feature type="transmembrane region" description="Helical" evidence="6">
    <location>
        <begin position="104"/>
        <end position="121"/>
    </location>
</feature>
<keyword evidence="5 6" id="KW-0472">Membrane</keyword>
<dbReference type="RefSeq" id="WP_183867853.1">
    <property type="nucleotide sequence ID" value="NZ_JACHCF010000006.1"/>
</dbReference>
<comment type="caution">
    <text evidence="8">The sequence shown here is derived from an EMBL/GenBank/DDBJ whole genome shotgun (WGS) entry which is preliminary data.</text>
</comment>
<proteinExistence type="predicted"/>
<dbReference type="InterPro" id="IPR036259">
    <property type="entry name" value="MFS_trans_sf"/>
</dbReference>
<evidence type="ECO:0000256" key="3">
    <source>
        <dbReference type="ARBA" id="ARBA00022692"/>
    </source>
</evidence>
<dbReference type="InterPro" id="IPR050189">
    <property type="entry name" value="MFS_Efflux_Transporters"/>
</dbReference>
<keyword evidence="4 6" id="KW-1133">Transmembrane helix</keyword>
<dbReference type="AlphaFoldDB" id="A0A7W9DK68"/>
<dbReference type="GO" id="GO:0005886">
    <property type="term" value="C:plasma membrane"/>
    <property type="evidence" value="ECO:0007669"/>
    <property type="project" value="UniProtKB-SubCell"/>
</dbReference>
<reference evidence="8 9" key="1">
    <citation type="submission" date="2020-08" db="EMBL/GenBank/DDBJ databases">
        <title>Genomic Encyclopedia of Type Strains, Phase IV (KMG-V): Genome sequencing to study the core and pangenomes of soil and plant-associated prokaryotes.</title>
        <authorList>
            <person name="Whitman W."/>
        </authorList>
    </citation>
    <scope>NUCLEOTIDE SEQUENCE [LARGE SCALE GENOMIC DNA]</scope>
    <source>
        <strain evidence="8 9">MP7CTX6</strain>
    </source>
</reference>
<evidence type="ECO:0000256" key="5">
    <source>
        <dbReference type="ARBA" id="ARBA00023136"/>
    </source>
</evidence>
<feature type="transmembrane region" description="Helical" evidence="6">
    <location>
        <begin position="75"/>
        <end position="98"/>
    </location>
</feature>
<dbReference type="SUPFAM" id="SSF103473">
    <property type="entry name" value="MFS general substrate transporter"/>
    <property type="match status" value="1"/>
</dbReference>
<dbReference type="InterPro" id="IPR020846">
    <property type="entry name" value="MFS_dom"/>
</dbReference>
<feature type="transmembrane region" description="Helical" evidence="6">
    <location>
        <begin position="336"/>
        <end position="353"/>
    </location>
</feature>
<evidence type="ECO:0000259" key="7">
    <source>
        <dbReference type="PROSITE" id="PS50850"/>
    </source>
</evidence>
<evidence type="ECO:0000313" key="8">
    <source>
        <dbReference type="EMBL" id="MBB5621922.1"/>
    </source>
</evidence>
<dbReference type="InterPro" id="IPR011701">
    <property type="entry name" value="MFS"/>
</dbReference>
<accession>A0A7W9DK68</accession>
<sequence length="402" mass="44376">MNVITNKRVAYIGCLGVIGIISTEFGIIGILPQVAEYYDINIGTAGYLLSGFALAIALTGPFMVLFASRYDKKKVMIYALGLFLISNFLSCFSPPFWLLMILRILPTILHPAFFSMAIAAATKDTDQKTQMQLTSIIIGGIALAQVTIIPFTTFIAGIYTWQLSYVIQGTVILFTLLVIYRYLPSMPNKEVKSFKNQLSILFRPTFIAGTALNLLLITAWFCSYSYFADYLSKAKGLGTQEISYMLLLFGVMGVISNFVAGRLLGKHMVWTASFFIIGTFLLPFAFEYINGSIGSIAFVVGFWGIMYGPCFLIGVGYMISAAPDAKEFANSLQTSFGNLGVSLGTATGGWFINHYGIQITPWVGIGFGFLAVIVIIWRAFLDRAIKKNNQNQMIDLDITTYH</sequence>
<dbReference type="Gene3D" id="1.20.1250.20">
    <property type="entry name" value="MFS general substrate transporter like domains"/>
    <property type="match status" value="1"/>
</dbReference>
<evidence type="ECO:0000256" key="1">
    <source>
        <dbReference type="ARBA" id="ARBA00004651"/>
    </source>
</evidence>
<feature type="transmembrane region" description="Helical" evidence="6">
    <location>
        <begin position="47"/>
        <end position="68"/>
    </location>
</feature>
<feature type="transmembrane region" description="Helical" evidence="6">
    <location>
        <begin position="292"/>
        <end position="315"/>
    </location>
</feature>
<gene>
    <name evidence="8" type="ORF">HDE69_002985</name>
</gene>
<dbReference type="Pfam" id="PF07690">
    <property type="entry name" value="MFS_1"/>
    <property type="match status" value="1"/>
</dbReference>
<feature type="transmembrane region" description="Helical" evidence="6">
    <location>
        <begin position="133"/>
        <end position="159"/>
    </location>
</feature>
<feature type="transmembrane region" description="Helical" evidence="6">
    <location>
        <begin position="359"/>
        <end position="381"/>
    </location>
</feature>
<comment type="subcellular location">
    <subcellularLocation>
        <location evidence="1">Cell membrane</location>
        <topology evidence="1">Multi-pass membrane protein</topology>
    </subcellularLocation>
</comment>
<keyword evidence="2" id="KW-1003">Cell membrane</keyword>